<evidence type="ECO:0008006" key="3">
    <source>
        <dbReference type="Google" id="ProtNLM"/>
    </source>
</evidence>
<dbReference type="Proteomes" id="UP000313645">
    <property type="component" value="Unassembled WGS sequence"/>
</dbReference>
<name>A0ABY1ZME2_9GAMM</name>
<protein>
    <recommendedName>
        <fullName evidence="3">DUF1641 domain-containing protein</fullName>
    </recommendedName>
</protein>
<evidence type="ECO:0000313" key="1">
    <source>
        <dbReference type="EMBL" id="TBW57469.1"/>
    </source>
</evidence>
<evidence type="ECO:0000313" key="2">
    <source>
        <dbReference type="Proteomes" id="UP000313645"/>
    </source>
</evidence>
<keyword evidence="2" id="KW-1185">Reference proteome</keyword>
<accession>A0ABY1ZME2</accession>
<reference evidence="1 2" key="1">
    <citation type="submission" date="2019-02" db="EMBL/GenBank/DDBJ databases">
        <title>Marinobacter halodurans sp. nov., a marine bacterium isolated from sea tidal flat.</title>
        <authorList>
            <person name="Yoo Y."/>
            <person name="Lee D.W."/>
            <person name="Kim B.S."/>
            <person name="Kim J.-J."/>
        </authorList>
    </citation>
    <scope>NUCLEOTIDE SEQUENCE [LARGE SCALE GENOMIC DNA]</scope>
    <source>
        <strain evidence="1 2">YJ-S3-2</strain>
    </source>
</reference>
<gene>
    <name evidence="1" type="ORF">EZI54_07360</name>
</gene>
<proteinExistence type="predicted"/>
<sequence length="180" mass="19666">MTHPKTALGQTSQSEGQHLLVSLAIQWERAALNGKMDMEAITQLLDNTSAHIGRDWARNLAQGFTASALEQTLNVLLPIIVDTDHHLVGKNKDETIDQWFTRLEHSGPEAVYDFLDRLRPLIPRAYRPGDHGHQMALMIALVNQVDKHGLSAAAAMTASHRAIKKPGSPAGQTKLAGATK</sequence>
<dbReference type="RefSeq" id="WP_131480557.1">
    <property type="nucleotide sequence ID" value="NZ_SJDL01000008.1"/>
</dbReference>
<organism evidence="1 2">
    <name type="scientific">Marinobacter halodurans</name>
    <dbReference type="NCBI Taxonomy" id="2528979"/>
    <lineage>
        <taxon>Bacteria</taxon>
        <taxon>Pseudomonadati</taxon>
        <taxon>Pseudomonadota</taxon>
        <taxon>Gammaproteobacteria</taxon>
        <taxon>Pseudomonadales</taxon>
        <taxon>Marinobacteraceae</taxon>
        <taxon>Marinobacter</taxon>
    </lineage>
</organism>
<comment type="caution">
    <text evidence="1">The sequence shown here is derived from an EMBL/GenBank/DDBJ whole genome shotgun (WGS) entry which is preliminary data.</text>
</comment>
<dbReference type="EMBL" id="SJDL01000008">
    <property type="protein sequence ID" value="TBW57469.1"/>
    <property type="molecule type" value="Genomic_DNA"/>
</dbReference>